<feature type="transmembrane region" description="Helical" evidence="6">
    <location>
        <begin position="20"/>
        <end position="40"/>
    </location>
</feature>
<feature type="transmembrane region" description="Helical" evidence="6">
    <location>
        <begin position="290"/>
        <end position="309"/>
    </location>
</feature>
<proteinExistence type="predicted"/>
<feature type="transmembrane region" description="Helical" evidence="6">
    <location>
        <begin position="329"/>
        <end position="348"/>
    </location>
</feature>
<evidence type="ECO:0000256" key="5">
    <source>
        <dbReference type="ARBA" id="ARBA00023136"/>
    </source>
</evidence>
<feature type="transmembrane region" description="Helical" evidence="6">
    <location>
        <begin position="217"/>
        <end position="243"/>
    </location>
</feature>
<feature type="transmembrane region" description="Helical" evidence="6">
    <location>
        <begin position="180"/>
        <end position="196"/>
    </location>
</feature>
<organism evidence="7 8">
    <name type="scientific">Frigoriflavimonas asaccharolytica</name>
    <dbReference type="NCBI Taxonomy" id="2735899"/>
    <lineage>
        <taxon>Bacteria</taxon>
        <taxon>Pseudomonadati</taxon>
        <taxon>Bacteroidota</taxon>
        <taxon>Flavobacteriia</taxon>
        <taxon>Flavobacteriales</taxon>
        <taxon>Weeksellaceae</taxon>
        <taxon>Frigoriflavimonas</taxon>
    </lineage>
</organism>
<evidence type="ECO:0000256" key="3">
    <source>
        <dbReference type="ARBA" id="ARBA00022692"/>
    </source>
</evidence>
<keyword evidence="5 6" id="KW-0472">Membrane</keyword>
<dbReference type="InterPro" id="IPR050833">
    <property type="entry name" value="Poly_Biosynth_Transport"/>
</dbReference>
<dbReference type="RefSeq" id="WP_173778840.1">
    <property type="nucleotide sequence ID" value="NZ_JABSNO010000007.1"/>
</dbReference>
<feature type="transmembrane region" description="Helical" evidence="6">
    <location>
        <begin position="360"/>
        <end position="379"/>
    </location>
</feature>
<protein>
    <submittedName>
        <fullName evidence="7">O-antigen/teichoic acid export membrane protein</fullName>
    </submittedName>
</protein>
<evidence type="ECO:0000256" key="1">
    <source>
        <dbReference type="ARBA" id="ARBA00004651"/>
    </source>
</evidence>
<keyword evidence="4 6" id="KW-1133">Transmembrane helix</keyword>
<evidence type="ECO:0000256" key="2">
    <source>
        <dbReference type="ARBA" id="ARBA00022475"/>
    </source>
</evidence>
<feature type="transmembrane region" description="Helical" evidence="6">
    <location>
        <begin position="96"/>
        <end position="114"/>
    </location>
</feature>
<dbReference type="PANTHER" id="PTHR30250:SF11">
    <property type="entry name" value="O-ANTIGEN TRANSPORTER-RELATED"/>
    <property type="match status" value="1"/>
</dbReference>
<evidence type="ECO:0000313" key="7">
    <source>
        <dbReference type="EMBL" id="NRS92229.1"/>
    </source>
</evidence>
<gene>
    <name evidence="7" type="ORF">HNQ03_001297</name>
</gene>
<feature type="transmembrane region" description="Helical" evidence="6">
    <location>
        <begin position="46"/>
        <end position="65"/>
    </location>
</feature>
<dbReference type="GO" id="GO:0005886">
    <property type="term" value="C:plasma membrane"/>
    <property type="evidence" value="ECO:0007669"/>
    <property type="project" value="UniProtKB-SubCell"/>
</dbReference>
<sequence length="414" mass="47469">MKSLKLFLEQFLKSKGQFVFLSLLLGKITAFLGSWLIIRMLPISEFGTLTIVASTFAIFSTFNGFGSQQSLLRFGSVSTENLEKNNLAAYLFRKGLLYQIILSLAFLLSSIFFINKFEDIFLVFIFFTIRLVGFYFFNHIQCYFRIQNENGNFAKVNNYVNVFGLVLLVSLTYLFGFQGYLFSIAFTPFISLFWLKKIPTKSLKINFSFTKKELFQYGIFASATALLSDLMFSADVLLLGFILNDTAVANYKVAILIPANITFLSLVFMQTDFPKLAKNFKNKVFLKHYIINYYKIFLPVCTIIFLVGFYFDQQILSYFFGSKYGNNGWIFSILLFAFAFNMLSRNLYGNLLSAVGKIKVNSIVSFLSLIILVILSFILVPKMLILGMAISISVAMIFSGVFFAFLFYLYYRKL</sequence>
<reference evidence="7" key="1">
    <citation type="submission" date="2020-05" db="EMBL/GenBank/DDBJ databases">
        <title>Genomic Encyclopedia of Type Strains, Phase IV (KMG-V): Genome sequencing to study the core and pangenomes of soil and plant-associated prokaryotes.</title>
        <authorList>
            <person name="Whitman W."/>
        </authorList>
    </citation>
    <scope>NUCLEOTIDE SEQUENCE</scope>
    <source>
        <strain evidence="7">16F</strain>
    </source>
</reference>
<accession>A0A8J8G6L5</accession>
<name>A0A8J8G6L5_9FLAO</name>
<evidence type="ECO:0000256" key="6">
    <source>
        <dbReference type="SAM" id="Phobius"/>
    </source>
</evidence>
<feature type="transmembrane region" description="Helical" evidence="6">
    <location>
        <begin position="249"/>
        <end position="269"/>
    </location>
</feature>
<keyword evidence="8" id="KW-1185">Reference proteome</keyword>
<dbReference type="EMBL" id="JABSNO010000007">
    <property type="protein sequence ID" value="NRS92229.1"/>
    <property type="molecule type" value="Genomic_DNA"/>
</dbReference>
<comment type="caution">
    <text evidence="7">The sequence shown here is derived from an EMBL/GenBank/DDBJ whole genome shotgun (WGS) entry which is preliminary data.</text>
</comment>
<feature type="transmembrane region" description="Helical" evidence="6">
    <location>
        <begin position="385"/>
        <end position="411"/>
    </location>
</feature>
<dbReference type="AlphaFoldDB" id="A0A8J8G6L5"/>
<dbReference type="InterPro" id="IPR002797">
    <property type="entry name" value="Polysacc_synth"/>
</dbReference>
<dbReference type="PANTHER" id="PTHR30250">
    <property type="entry name" value="PST FAMILY PREDICTED COLANIC ACID TRANSPORTER"/>
    <property type="match status" value="1"/>
</dbReference>
<comment type="subcellular location">
    <subcellularLocation>
        <location evidence="1">Cell membrane</location>
        <topology evidence="1">Multi-pass membrane protein</topology>
    </subcellularLocation>
</comment>
<dbReference type="Pfam" id="PF01943">
    <property type="entry name" value="Polysacc_synt"/>
    <property type="match status" value="1"/>
</dbReference>
<keyword evidence="2" id="KW-1003">Cell membrane</keyword>
<dbReference type="Proteomes" id="UP000610746">
    <property type="component" value="Unassembled WGS sequence"/>
</dbReference>
<evidence type="ECO:0000313" key="8">
    <source>
        <dbReference type="Proteomes" id="UP000610746"/>
    </source>
</evidence>
<feature type="transmembrane region" description="Helical" evidence="6">
    <location>
        <begin position="120"/>
        <end position="137"/>
    </location>
</feature>
<keyword evidence="3 6" id="KW-0812">Transmembrane</keyword>
<evidence type="ECO:0000256" key="4">
    <source>
        <dbReference type="ARBA" id="ARBA00022989"/>
    </source>
</evidence>